<dbReference type="PROSITE" id="PS51194">
    <property type="entry name" value="HELICASE_CTER"/>
    <property type="match status" value="1"/>
</dbReference>
<dbReference type="Gene3D" id="2.40.10.170">
    <property type="match status" value="1"/>
</dbReference>
<dbReference type="GO" id="GO:0005524">
    <property type="term" value="F:ATP binding"/>
    <property type="evidence" value="ECO:0007669"/>
    <property type="project" value="UniProtKB-UniRule"/>
</dbReference>
<dbReference type="InterPro" id="IPR037235">
    <property type="entry name" value="TRCF-like_C_D7"/>
</dbReference>
<dbReference type="SMART" id="SM01058">
    <property type="entry name" value="CarD_TRCF"/>
    <property type="match status" value="1"/>
</dbReference>
<keyword evidence="3 9" id="KW-0227">DNA damage</keyword>
<dbReference type="Gene3D" id="3.90.1150.50">
    <property type="entry name" value="Transcription-repair-coupling factor, D7 domain"/>
    <property type="match status" value="1"/>
</dbReference>
<dbReference type="HAMAP" id="MF_00969">
    <property type="entry name" value="TRCF"/>
    <property type="match status" value="1"/>
</dbReference>
<accession>A0A516H528</accession>
<dbReference type="InterPro" id="IPR011545">
    <property type="entry name" value="DEAD/DEAH_box_helicase_dom"/>
</dbReference>
<evidence type="ECO:0000313" key="13">
    <source>
        <dbReference type="Proteomes" id="UP000317496"/>
    </source>
</evidence>
<keyword evidence="2 9" id="KW-0547">Nucleotide-binding</keyword>
<dbReference type="PANTHER" id="PTHR47964">
    <property type="entry name" value="ATP-DEPENDENT DNA HELICASE HOMOLOG RECG, CHLOROPLASTIC"/>
    <property type="match status" value="1"/>
</dbReference>
<dbReference type="SUPFAM" id="SSF141259">
    <property type="entry name" value="CarD-like"/>
    <property type="match status" value="1"/>
</dbReference>
<dbReference type="Gene3D" id="3.30.2060.10">
    <property type="entry name" value="Penicillin-binding protein 1b domain"/>
    <property type="match status" value="1"/>
</dbReference>
<evidence type="ECO:0000256" key="8">
    <source>
        <dbReference type="ARBA" id="ARBA00023204"/>
    </source>
</evidence>
<feature type="domain" description="Helicase ATP-binding" evidence="10">
    <location>
        <begin position="639"/>
        <end position="800"/>
    </location>
</feature>
<dbReference type="GO" id="GO:0003684">
    <property type="term" value="F:damaged DNA binding"/>
    <property type="evidence" value="ECO:0007669"/>
    <property type="project" value="InterPro"/>
</dbReference>
<dbReference type="GO" id="GO:0016787">
    <property type="term" value="F:hydrolase activity"/>
    <property type="evidence" value="ECO:0007669"/>
    <property type="project" value="UniProtKB-KW"/>
</dbReference>
<dbReference type="Gene3D" id="3.40.50.300">
    <property type="entry name" value="P-loop containing nucleotide triphosphate hydrolases"/>
    <property type="match status" value="2"/>
</dbReference>
<keyword evidence="6 9" id="KW-0067">ATP-binding</keyword>
<dbReference type="EMBL" id="CP041636">
    <property type="protein sequence ID" value="QDO98903.1"/>
    <property type="molecule type" value="Genomic_DNA"/>
</dbReference>
<keyword evidence="13" id="KW-1185">Reference proteome</keyword>
<protein>
    <recommendedName>
        <fullName evidence="9">Transcription-repair-coupling factor</fullName>
        <shortName evidence="9">TRCF</shortName>
        <ecNumber evidence="9">3.6.4.-</ecNumber>
    </recommendedName>
</protein>
<dbReference type="Pfam" id="PF00270">
    <property type="entry name" value="DEAD"/>
    <property type="match status" value="1"/>
</dbReference>
<evidence type="ECO:0000256" key="5">
    <source>
        <dbReference type="ARBA" id="ARBA00022806"/>
    </source>
</evidence>
<dbReference type="InterPro" id="IPR027417">
    <property type="entry name" value="P-loop_NTPase"/>
</dbReference>
<keyword evidence="5" id="KW-0347">Helicase</keyword>
<dbReference type="Pfam" id="PF02559">
    <property type="entry name" value="CarD_TRCF_RID"/>
    <property type="match status" value="1"/>
</dbReference>
<dbReference type="Proteomes" id="UP000317496">
    <property type="component" value="Chromosome"/>
</dbReference>
<dbReference type="GO" id="GO:0006355">
    <property type="term" value="P:regulation of DNA-templated transcription"/>
    <property type="evidence" value="ECO:0007669"/>
    <property type="project" value="UniProtKB-UniRule"/>
</dbReference>
<dbReference type="Pfam" id="PF00271">
    <property type="entry name" value="Helicase_C"/>
    <property type="match status" value="1"/>
</dbReference>
<evidence type="ECO:0000256" key="1">
    <source>
        <dbReference type="ARBA" id="ARBA00022490"/>
    </source>
</evidence>
<evidence type="ECO:0000256" key="3">
    <source>
        <dbReference type="ARBA" id="ARBA00022763"/>
    </source>
</evidence>
<comment type="function">
    <text evidence="9">Couples transcription and DNA repair by recognizing RNA polymerase (RNAP) stalled at DNA lesions. Mediates ATP-dependent release of RNAP and its truncated transcript from the DNA, and recruitment of nucleotide excision repair machinery to the damaged site.</text>
</comment>
<evidence type="ECO:0000259" key="10">
    <source>
        <dbReference type="PROSITE" id="PS51192"/>
    </source>
</evidence>
<dbReference type="Pfam" id="PF03461">
    <property type="entry name" value="TRCF"/>
    <property type="match status" value="1"/>
</dbReference>
<dbReference type="CDD" id="cd17991">
    <property type="entry name" value="DEXHc_TRCF"/>
    <property type="match status" value="1"/>
</dbReference>
<keyword evidence="8 9" id="KW-0234">DNA repair</keyword>
<sequence length="1181" mass="131129">MTFVLPDILTRPGRWALAGSPEGQDARLLAALAQRQKGRGVLHVCRDDARMATLEAALKFFAPDLPVLTLPAWDCQPYDRVSPIAEIAARRMDTLNRLSGERPDVPWLLLTTVNAALQRLPQPDWFKGTGFRAAKGGRVKPETLIGYLGRNGYSRVSTVNEPGEYAVRGGLVDLFPPGTEAPYRLDFFGDEVENIRRFDPATQRTIDAVTELSLTAMSEVPMDEDSIARFRSGYRELFGTVTKEDPLYEAVSAGRRQIGMEHWLPLFFERLSTVFEYLPQAAVTLDHLTGDAVDERFKAIADHYDARKSAMKRGLEEGGSPYKPLPPDRLYLTAGEWTARLEKFPVGALFPFEAVGGPDVKVVDLNARPGRDFAPERTQAAQAAEKKASVVSVYDALGGHIARQTGQGRRVLFATFSVGARDRLALVLKDHGLPMPQAIETARDIETVPKAVPAIAVLPIEHGFEAGDLCVVAEQDILGDRLVRPRQKKRRAENFIAEASALQPGDYVVHIDHGIGQYKDLVTLDVAGAPHDCLLLHYDGGDRLYLPVENIEMLSRYGSPEADVTLDKLGGVGWQNRKARMKQRLKDMAGELMKIAAQRELRQGERVIPQEGLYEEFCARFPYEETEDQERAINETLDDLSSGKPMDRLICGDVGFGKTEVALRAAFAAAMSGQQVALVCPTTLLCRQHYRTFFERFRGLPLRIEQLSRMVTAKSAKDTKAGLTDGTVDIVIGTHALLSKSIDFKRLGLLIIDEEQHFGVKHKERLKEIKAEVHVLTMSATPIPRTLQLALSGVRELSLIATPPVDRLAVRTFVTPFDGVVIREALLREHFRGGQSFFVCPRIEYLDTAMAFIRDHVPELKAVVAHGQMAPTDLDDVMNAFYDRRYDVLVATNIVESGLDIPSANTLVVYRADLFGLAQMYQLRGRVGRSKLRAYSYFTYQGGRLLSTSAEQRLHVLQSLDTLGAGFSLASHDLDLRGSGNLLGEEQSGHIREVGFELYQEMLQEAIAAARSAARGDVSALSEKWSPQIQIGTAVLIPDSYIADLNLRMQLYRRVADLENRTDIDAFAAELIDRFGPLPEEVHHLLDIVAIKKFCLEANILKIEAGPKGATLTFRDNTFADPAGLVLFIQSERGAKLRPDHKVVLMRDWPEPQDRLKGVLHASLRLAEIATKAKTRIVKKA</sequence>
<comment type="similarity">
    <text evidence="9">In the N-terminal section; belongs to the UvrB family.</text>
</comment>
<dbReference type="GO" id="GO:0003678">
    <property type="term" value="F:DNA helicase activity"/>
    <property type="evidence" value="ECO:0007669"/>
    <property type="project" value="TreeGrafter"/>
</dbReference>
<dbReference type="PANTHER" id="PTHR47964:SF1">
    <property type="entry name" value="ATP-DEPENDENT DNA HELICASE HOMOLOG RECG, CHLOROPLASTIC"/>
    <property type="match status" value="1"/>
</dbReference>
<dbReference type="InterPro" id="IPR003711">
    <property type="entry name" value="CarD-like/TRCF_RID"/>
</dbReference>
<gene>
    <name evidence="9 12" type="primary">mfd</name>
    <name evidence="12" type="ORF">FNB15_17225</name>
</gene>
<keyword evidence="4 9" id="KW-0378">Hydrolase</keyword>
<comment type="similarity">
    <text evidence="9">In the C-terminal section; belongs to the helicase family. RecG subfamily.</text>
</comment>
<dbReference type="InterPro" id="IPR047112">
    <property type="entry name" value="RecG/Mfd"/>
</dbReference>
<dbReference type="NCBIfam" id="TIGR00580">
    <property type="entry name" value="mfd"/>
    <property type="match status" value="1"/>
</dbReference>
<dbReference type="GO" id="GO:0000716">
    <property type="term" value="P:transcription-coupled nucleotide-excision repair, DNA damage recognition"/>
    <property type="evidence" value="ECO:0007669"/>
    <property type="project" value="UniProtKB-UniRule"/>
</dbReference>
<keyword evidence="1 9" id="KW-0963">Cytoplasm</keyword>
<keyword evidence="7 9" id="KW-0238">DNA-binding</keyword>
<feature type="domain" description="Helicase C-terminal" evidence="11">
    <location>
        <begin position="821"/>
        <end position="975"/>
    </location>
</feature>
<evidence type="ECO:0000256" key="4">
    <source>
        <dbReference type="ARBA" id="ARBA00022801"/>
    </source>
</evidence>
<dbReference type="PROSITE" id="PS51192">
    <property type="entry name" value="HELICASE_ATP_BIND_1"/>
    <property type="match status" value="1"/>
</dbReference>
<evidence type="ECO:0000256" key="6">
    <source>
        <dbReference type="ARBA" id="ARBA00022840"/>
    </source>
</evidence>
<evidence type="ECO:0000313" key="12">
    <source>
        <dbReference type="EMBL" id="QDO98903.1"/>
    </source>
</evidence>
<dbReference type="SUPFAM" id="SSF52540">
    <property type="entry name" value="P-loop containing nucleoside triphosphate hydrolases"/>
    <property type="match status" value="4"/>
</dbReference>
<dbReference type="InterPro" id="IPR005118">
    <property type="entry name" value="TRCF_C"/>
</dbReference>
<dbReference type="InterPro" id="IPR014001">
    <property type="entry name" value="Helicase_ATP-bd"/>
</dbReference>
<proteinExistence type="inferred from homology"/>
<name>A0A516H528_9PROT</name>
<dbReference type="InterPro" id="IPR004576">
    <property type="entry name" value="Mfd"/>
</dbReference>
<evidence type="ECO:0000256" key="9">
    <source>
        <dbReference type="HAMAP-Rule" id="MF_00969"/>
    </source>
</evidence>
<dbReference type="InterPro" id="IPR001650">
    <property type="entry name" value="Helicase_C-like"/>
</dbReference>
<dbReference type="SUPFAM" id="SSF143517">
    <property type="entry name" value="TRCF domain-like"/>
    <property type="match status" value="1"/>
</dbReference>
<reference evidence="12 13" key="1">
    <citation type="submission" date="2019-07" db="EMBL/GenBank/DDBJ databases">
        <title>Genome sequencing for Ferrovibrio sp. K5.</title>
        <authorList>
            <person name="Park S.-J."/>
        </authorList>
    </citation>
    <scope>NUCLEOTIDE SEQUENCE [LARGE SCALE GENOMIC DNA]</scope>
    <source>
        <strain evidence="12 13">K5</strain>
    </source>
</reference>
<dbReference type="KEGG" id="fer:FNB15_17225"/>
<dbReference type="InterPro" id="IPR041471">
    <property type="entry name" value="UvrB_inter"/>
</dbReference>
<dbReference type="OrthoDB" id="9804325at2"/>
<evidence type="ECO:0000259" key="11">
    <source>
        <dbReference type="PROSITE" id="PS51194"/>
    </source>
</evidence>
<dbReference type="SMART" id="SM00982">
    <property type="entry name" value="TRCF"/>
    <property type="match status" value="1"/>
</dbReference>
<dbReference type="SMART" id="SM00490">
    <property type="entry name" value="HELICc"/>
    <property type="match status" value="1"/>
</dbReference>
<comment type="subcellular location">
    <subcellularLocation>
        <location evidence="9">Cytoplasm</location>
    </subcellularLocation>
</comment>
<organism evidence="12 13">
    <name type="scientific">Ferrovibrio terrae</name>
    <dbReference type="NCBI Taxonomy" id="2594003"/>
    <lineage>
        <taxon>Bacteria</taxon>
        <taxon>Pseudomonadati</taxon>
        <taxon>Pseudomonadota</taxon>
        <taxon>Alphaproteobacteria</taxon>
        <taxon>Rhodospirillales</taxon>
        <taxon>Rhodospirillaceae</taxon>
        <taxon>Ferrovibrio</taxon>
    </lineage>
</organism>
<dbReference type="Gene3D" id="3.40.50.11180">
    <property type="match status" value="1"/>
</dbReference>
<dbReference type="AlphaFoldDB" id="A0A516H528"/>
<dbReference type="Pfam" id="PF17757">
    <property type="entry name" value="UvrB_inter"/>
    <property type="match status" value="1"/>
</dbReference>
<dbReference type="EC" id="3.6.4.-" evidence="9"/>
<evidence type="ECO:0000256" key="7">
    <source>
        <dbReference type="ARBA" id="ARBA00023125"/>
    </source>
</evidence>
<dbReference type="InterPro" id="IPR036101">
    <property type="entry name" value="CarD-like/TRCF_RID_sf"/>
</dbReference>
<dbReference type="RefSeq" id="WP_144257900.1">
    <property type="nucleotide sequence ID" value="NZ_CP041636.1"/>
</dbReference>
<evidence type="ECO:0000256" key="2">
    <source>
        <dbReference type="ARBA" id="ARBA00022741"/>
    </source>
</evidence>
<dbReference type="GO" id="GO:0005737">
    <property type="term" value="C:cytoplasm"/>
    <property type="evidence" value="ECO:0007669"/>
    <property type="project" value="UniProtKB-SubCell"/>
</dbReference>
<dbReference type="SMART" id="SM00487">
    <property type="entry name" value="DEXDc"/>
    <property type="match status" value="1"/>
</dbReference>